<dbReference type="GO" id="GO:0005886">
    <property type="term" value="C:plasma membrane"/>
    <property type="evidence" value="ECO:0007669"/>
    <property type="project" value="TreeGrafter"/>
</dbReference>
<sequence length="183" mass="20831">MDNATYSYVNDCTPLTNCKSGRKAGGSTVVNMSNAGKKPPSDYLVWSLCNTLYVNFCCLGFMALIYSIKARDQKTLGDMRAAQECSDKAKWYNILASGWNLLIPLLFLGLVVLLIVHLGSSQGTFDFFGEDGFQSFMKLFSRRRQEGLQLLWFEHNHTREDHTHKHPPSEIIHWRSRLYAADL</sequence>
<keyword evidence="3 6" id="KW-0812">Transmembrane</keyword>
<keyword evidence="4 6" id="KW-1133">Transmembrane helix</keyword>
<evidence type="ECO:0000256" key="3">
    <source>
        <dbReference type="ARBA" id="ARBA00022692"/>
    </source>
</evidence>
<dbReference type="Proteomes" id="UP000324632">
    <property type="component" value="Chromosome 2"/>
</dbReference>
<accession>A0A5A9PSM5</accession>
<evidence type="ECO:0000256" key="4">
    <source>
        <dbReference type="ARBA" id="ARBA00022989"/>
    </source>
</evidence>
<dbReference type="EMBL" id="SOYY01000002">
    <property type="protein sequence ID" value="KAA0724622.1"/>
    <property type="molecule type" value="Genomic_DNA"/>
</dbReference>
<dbReference type="AlphaFoldDB" id="A0A5A9PSM5"/>
<dbReference type="PANTHER" id="PTHR13999">
    <property type="entry name" value="INTERFERON INDUCIBLE TRANSMEMBRANE PROTEIN"/>
    <property type="match status" value="1"/>
</dbReference>
<comment type="subcellular location">
    <subcellularLocation>
        <location evidence="1">Membrane</location>
    </subcellularLocation>
</comment>
<evidence type="ECO:0000256" key="5">
    <source>
        <dbReference type="ARBA" id="ARBA00023136"/>
    </source>
</evidence>
<keyword evidence="8" id="KW-1185">Reference proteome</keyword>
<proteinExistence type="inferred from homology"/>
<dbReference type="Pfam" id="PF04505">
    <property type="entry name" value="CD225"/>
    <property type="match status" value="1"/>
</dbReference>
<comment type="similarity">
    <text evidence="2">Belongs to the CD225/Dispanin family.</text>
</comment>
<dbReference type="InterPro" id="IPR007593">
    <property type="entry name" value="CD225/Dispanin_fam"/>
</dbReference>
<dbReference type="InterPro" id="IPR051517">
    <property type="entry name" value="IFITM_antiviral_protein"/>
</dbReference>
<protein>
    <submittedName>
        <fullName evidence="7">Interferon-induced transmembrane protein 5</fullName>
    </submittedName>
</protein>
<organism evidence="7 8">
    <name type="scientific">Triplophysa tibetana</name>
    <dbReference type="NCBI Taxonomy" id="1572043"/>
    <lineage>
        <taxon>Eukaryota</taxon>
        <taxon>Metazoa</taxon>
        <taxon>Chordata</taxon>
        <taxon>Craniata</taxon>
        <taxon>Vertebrata</taxon>
        <taxon>Euteleostomi</taxon>
        <taxon>Actinopterygii</taxon>
        <taxon>Neopterygii</taxon>
        <taxon>Teleostei</taxon>
        <taxon>Ostariophysi</taxon>
        <taxon>Cypriniformes</taxon>
        <taxon>Nemacheilidae</taxon>
        <taxon>Triplophysa</taxon>
    </lineage>
</organism>
<feature type="transmembrane region" description="Helical" evidence="6">
    <location>
        <begin position="98"/>
        <end position="118"/>
    </location>
</feature>
<evidence type="ECO:0000256" key="6">
    <source>
        <dbReference type="SAM" id="Phobius"/>
    </source>
</evidence>
<gene>
    <name evidence="7" type="ORF">E1301_Tti003890</name>
</gene>
<comment type="caution">
    <text evidence="7">The sequence shown here is derived from an EMBL/GenBank/DDBJ whole genome shotgun (WGS) entry which is preliminary data.</text>
</comment>
<evidence type="ECO:0000313" key="7">
    <source>
        <dbReference type="EMBL" id="KAA0724622.1"/>
    </source>
</evidence>
<evidence type="ECO:0000256" key="1">
    <source>
        <dbReference type="ARBA" id="ARBA00004370"/>
    </source>
</evidence>
<dbReference type="PANTHER" id="PTHR13999:SF10">
    <property type="entry name" value="INTERFERON-INDUCED TRANSMEMBRANE PROTEIN 5"/>
    <property type="match status" value="1"/>
</dbReference>
<feature type="transmembrane region" description="Helical" evidence="6">
    <location>
        <begin position="43"/>
        <end position="66"/>
    </location>
</feature>
<evidence type="ECO:0000256" key="2">
    <source>
        <dbReference type="ARBA" id="ARBA00006843"/>
    </source>
</evidence>
<keyword evidence="5 6" id="KW-0472">Membrane</keyword>
<reference evidence="7 8" key="1">
    <citation type="journal article" date="2019" name="Mol. Ecol. Resour.">
        <title>Chromosome-level genome assembly of Triplophysa tibetana, a fish adapted to the harsh high-altitude environment of the Tibetan Plateau.</title>
        <authorList>
            <person name="Yang X."/>
            <person name="Liu H."/>
            <person name="Ma Z."/>
            <person name="Zou Y."/>
            <person name="Zou M."/>
            <person name="Mao Y."/>
            <person name="Li X."/>
            <person name="Wang H."/>
            <person name="Chen T."/>
            <person name="Wang W."/>
            <person name="Yang R."/>
        </authorList>
    </citation>
    <scope>NUCLEOTIDE SEQUENCE [LARGE SCALE GENOMIC DNA]</scope>
    <source>
        <strain evidence="7">TTIB1903HZAU</strain>
        <tissue evidence="7">Muscle</tissue>
    </source>
</reference>
<evidence type="ECO:0000313" key="8">
    <source>
        <dbReference type="Proteomes" id="UP000324632"/>
    </source>
</evidence>
<name>A0A5A9PSM5_9TELE</name>